<name>A0A094LPQ9_9GAMM</name>
<keyword evidence="3" id="KW-0804">Transcription</keyword>
<evidence type="ECO:0000256" key="2">
    <source>
        <dbReference type="ARBA" id="ARBA00023125"/>
    </source>
</evidence>
<reference evidence="5 6" key="1">
    <citation type="submission" date="2014-06" db="EMBL/GenBank/DDBJ databases">
        <title>Shewanella sp. YQH10.</title>
        <authorList>
            <person name="Liu Y."/>
            <person name="Zeng R."/>
        </authorList>
    </citation>
    <scope>NUCLEOTIDE SEQUENCE [LARGE SCALE GENOMIC DNA]</scope>
    <source>
        <strain evidence="5 6">YQH10</strain>
    </source>
</reference>
<dbReference type="eggNOG" id="COG1733">
    <property type="taxonomic scope" value="Bacteria"/>
</dbReference>
<keyword evidence="6" id="KW-1185">Reference proteome</keyword>
<comment type="caution">
    <text evidence="5">The sequence shown here is derived from an EMBL/GenBank/DDBJ whole genome shotgun (WGS) entry which is preliminary data.</text>
</comment>
<dbReference type="InterPro" id="IPR036388">
    <property type="entry name" value="WH-like_DNA-bd_sf"/>
</dbReference>
<dbReference type="Pfam" id="PF01638">
    <property type="entry name" value="HxlR"/>
    <property type="match status" value="1"/>
</dbReference>
<sequence>MANFPHPGKPVRGSESGNPIMALFDLLGRRWAMGVLWQLCSGGPCTFRELQNRCESISPAVLNSRLSELRAARLVERGGDGYQPTELGEQIIAAIHPLKALSEQWSKDLNSAED</sequence>
<dbReference type="EMBL" id="JPEO01000008">
    <property type="protein sequence ID" value="KFZ37143.1"/>
    <property type="molecule type" value="Genomic_DNA"/>
</dbReference>
<dbReference type="GO" id="GO:0003677">
    <property type="term" value="F:DNA binding"/>
    <property type="evidence" value="ECO:0007669"/>
    <property type="project" value="UniProtKB-KW"/>
</dbReference>
<dbReference type="Gene3D" id="1.10.10.10">
    <property type="entry name" value="Winged helix-like DNA-binding domain superfamily/Winged helix DNA-binding domain"/>
    <property type="match status" value="1"/>
</dbReference>
<dbReference type="PROSITE" id="PS51118">
    <property type="entry name" value="HTH_HXLR"/>
    <property type="match status" value="1"/>
</dbReference>
<dbReference type="InterPro" id="IPR036390">
    <property type="entry name" value="WH_DNA-bd_sf"/>
</dbReference>
<gene>
    <name evidence="5" type="ORF">HR45_12070</name>
</gene>
<accession>A0A094LPQ9</accession>
<protein>
    <submittedName>
        <fullName evidence="5">Transcriptional regulator</fullName>
    </submittedName>
</protein>
<evidence type="ECO:0000313" key="6">
    <source>
        <dbReference type="Proteomes" id="UP000029264"/>
    </source>
</evidence>
<dbReference type="RefSeq" id="WP_037443181.1">
    <property type="nucleotide sequence ID" value="NZ_JPEO01000008.1"/>
</dbReference>
<dbReference type="InterPro" id="IPR002577">
    <property type="entry name" value="HTH_HxlR"/>
</dbReference>
<keyword evidence="2" id="KW-0238">DNA-binding</keyword>
<dbReference type="PANTHER" id="PTHR33204:SF37">
    <property type="entry name" value="HTH-TYPE TRANSCRIPTIONAL REGULATOR YODB"/>
    <property type="match status" value="1"/>
</dbReference>
<organism evidence="5 6">
    <name type="scientific">Shewanella mangrovi</name>
    <dbReference type="NCBI Taxonomy" id="1515746"/>
    <lineage>
        <taxon>Bacteria</taxon>
        <taxon>Pseudomonadati</taxon>
        <taxon>Pseudomonadota</taxon>
        <taxon>Gammaproteobacteria</taxon>
        <taxon>Alteromonadales</taxon>
        <taxon>Shewanellaceae</taxon>
        <taxon>Shewanella</taxon>
    </lineage>
</organism>
<proteinExistence type="predicted"/>
<feature type="domain" description="HTH hxlR-type" evidence="4">
    <location>
        <begin position="18"/>
        <end position="110"/>
    </location>
</feature>
<dbReference type="SUPFAM" id="SSF46785">
    <property type="entry name" value="Winged helix' DNA-binding domain"/>
    <property type="match status" value="1"/>
</dbReference>
<keyword evidence="1" id="KW-0805">Transcription regulation</keyword>
<dbReference type="Proteomes" id="UP000029264">
    <property type="component" value="Unassembled WGS sequence"/>
</dbReference>
<evidence type="ECO:0000256" key="3">
    <source>
        <dbReference type="ARBA" id="ARBA00023163"/>
    </source>
</evidence>
<evidence type="ECO:0000256" key="1">
    <source>
        <dbReference type="ARBA" id="ARBA00023015"/>
    </source>
</evidence>
<dbReference type="AlphaFoldDB" id="A0A094LPQ9"/>
<evidence type="ECO:0000313" key="5">
    <source>
        <dbReference type="EMBL" id="KFZ37143.1"/>
    </source>
</evidence>
<evidence type="ECO:0000259" key="4">
    <source>
        <dbReference type="PROSITE" id="PS51118"/>
    </source>
</evidence>
<dbReference type="PANTHER" id="PTHR33204">
    <property type="entry name" value="TRANSCRIPTIONAL REGULATOR, MARR FAMILY"/>
    <property type="match status" value="1"/>
</dbReference>
<dbReference type="STRING" id="1515746.HR45_12070"/>